<evidence type="ECO:0000256" key="2">
    <source>
        <dbReference type="ARBA" id="ARBA00006153"/>
    </source>
</evidence>
<feature type="binding site" evidence="7">
    <location>
        <position position="208"/>
    </location>
    <ligand>
        <name>Zn(2+)</name>
        <dbReference type="ChEBI" id="CHEBI:29105"/>
        <label>1</label>
    </ligand>
</feature>
<comment type="subunit">
    <text evidence="3">Homodimer.</text>
</comment>
<evidence type="ECO:0000256" key="1">
    <source>
        <dbReference type="ARBA" id="ARBA00001936"/>
    </source>
</evidence>
<dbReference type="AlphaFoldDB" id="A0AB33IPD9"/>
<dbReference type="PANTHER" id="PTHR32494:SF19">
    <property type="entry name" value="ALLANTOATE DEIMINASE-RELATED"/>
    <property type="match status" value="1"/>
</dbReference>
<dbReference type="SUPFAM" id="SSF53187">
    <property type="entry name" value="Zn-dependent exopeptidases"/>
    <property type="match status" value="1"/>
</dbReference>
<reference evidence="10 11" key="1">
    <citation type="journal article" date="2011" name="Microbiology">
        <title>Transcriptome response to different carbon sources in Acetobacter aceti.</title>
        <authorList>
            <person name="Sakurai K."/>
            <person name="Arai H."/>
            <person name="Ishii M."/>
            <person name="Igarashi Y."/>
        </authorList>
    </citation>
    <scope>NUCLEOTIDE SEQUENCE [LARGE SCALE GENOMIC DNA]</scope>
    <source>
        <strain evidence="10 11">NBRC 14818</strain>
    </source>
</reference>
<organism evidence="10 11">
    <name type="scientific">Acetobacter aceti NBRC 14818</name>
    <dbReference type="NCBI Taxonomy" id="887700"/>
    <lineage>
        <taxon>Bacteria</taxon>
        <taxon>Pseudomonadati</taxon>
        <taxon>Pseudomonadota</taxon>
        <taxon>Alphaproteobacteria</taxon>
        <taxon>Acetobacterales</taxon>
        <taxon>Acetobacteraceae</taxon>
        <taxon>Acetobacter</taxon>
        <taxon>Acetobacter subgen. Acetobacter</taxon>
    </lineage>
</organism>
<dbReference type="InterPro" id="IPR002933">
    <property type="entry name" value="Peptidase_M20"/>
</dbReference>
<dbReference type="Pfam" id="PF01546">
    <property type="entry name" value="Peptidase_M20"/>
    <property type="match status" value="1"/>
</dbReference>
<feature type="binding site" evidence="8">
    <location>
        <position position="308"/>
    </location>
    <ligand>
        <name>allantoate</name>
        <dbReference type="ChEBI" id="CHEBI:17536"/>
    </ligand>
</feature>
<dbReference type="PANTHER" id="PTHR32494">
    <property type="entry name" value="ALLANTOATE DEIMINASE-RELATED"/>
    <property type="match status" value="1"/>
</dbReference>
<name>A0AB33IPD9_ACEAC</name>
<feature type="binding site" evidence="7">
    <location>
        <position position="104"/>
    </location>
    <ligand>
        <name>Zn(2+)</name>
        <dbReference type="ChEBI" id="CHEBI:29105"/>
        <label>1</label>
    </ligand>
</feature>
<evidence type="ECO:0000313" key="10">
    <source>
        <dbReference type="EMBL" id="BCK77397.1"/>
    </source>
</evidence>
<accession>A0AB33IPD9</accession>
<feature type="binding site" evidence="7">
    <location>
        <position position="139"/>
    </location>
    <ligand>
        <name>Zn(2+)</name>
        <dbReference type="ChEBI" id="CHEBI:29105"/>
        <label>2</label>
    </ligand>
</feature>
<dbReference type="EMBL" id="AP023410">
    <property type="protein sequence ID" value="BCK77397.1"/>
    <property type="molecule type" value="Genomic_DNA"/>
</dbReference>
<sequence length="441" mass="46868">MVRTMTDTGTDSGAAAGERAVARCDVLGVSPFSDEIDLLYRPWLGPGFIATVEAISNWMRQAGMTVRQDAATNLIGRYEGTTLDAPALLFGSHLDSVRDGGRYDGMLGVIAALEVVAGFHERGERFPFAIEIVGFGDEEGSRFPITMLTTRSIAGVLEEDDPVAAFAGLRDGTGLTVEQALARVGLTPRGMAAARRPKDSVLAYVEAHIEQGPVLEAEGRALGVVSGIAAQRRFEIRVHGMAGHAGTMAMSLRQDALTAAAEMVLAIERIGVAGGDRDGLVATVGLLRTWPGVANVVPGDVTFTIDVRAGTNTTRDRTVDVFLAALKEIAERRGVEIEIIPRENLDPSPCDPHLMTLMETAVQDVTGEPARVLVSGAGHDAMIMSRLAPMAMLFIRCEKGISHNPAEAVLPADVGEAVIALTRFVRLFADDCSKTQGRHSA</sequence>
<keyword evidence="4 7" id="KW-0479">Metal-binding</keyword>
<dbReference type="CDD" id="cd03884">
    <property type="entry name" value="M20_bAS"/>
    <property type="match status" value="1"/>
</dbReference>
<keyword evidence="6" id="KW-0464">Manganese</keyword>
<evidence type="ECO:0000256" key="6">
    <source>
        <dbReference type="ARBA" id="ARBA00023211"/>
    </source>
</evidence>
<evidence type="ECO:0000256" key="4">
    <source>
        <dbReference type="ARBA" id="ARBA00022723"/>
    </source>
</evidence>
<dbReference type="RefSeq" id="WP_010667791.1">
    <property type="nucleotide sequence ID" value="NZ_AP023410.1"/>
</dbReference>
<keyword evidence="7" id="KW-0862">Zinc</keyword>
<dbReference type="NCBIfam" id="NF006775">
    <property type="entry name" value="PRK09290.2-5"/>
    <property type="match status" value="1"/>
</dbReference>
<dbReference type="GO" id="GO:0046872">
    <property type="term" value="F:metal ion binding"/>
    <property type="evidence" value="ECO:0007669"/>
    <property type="project" value="UniProtKB-KW"/>
</dbReference>
<dbReference type="Gene3D" id="3.40.630.10">
    <property type="entry name" value="Zn peptidases"/>
    <property type="match status" value="1"/>
</dbReference>
<feature type="binding site" evidence="7">
    <location>
        <position position="93"/>
    </location>
    <ligand>
        <name>Zn(2+)</name>
        <dbReference type="ChEBI" id="CHEBI:29105"/>
        <label>1</label>
    </ligand>
</feature>
<dbReference type="InterPro" id="IPR011650">
    <property type="entry name" value="Peptidase_M20_dimer"/>
</dbReference>
<proteinExistence type="inferred from homology"/>
<comment type="similarity">
    <text evidence="2">Belongs to the peptidase M20 family.</text>
</comment>
<dbReference type="NCBIfam" id="TIGR01879">
    <property type="entry name" value="hydantase"/>
    <property type="match status" value="1"/>
</dbReference>
<evidence type="ECO:0000313" key="11">
    <source>
        <dbReference type="Proteomes" id="UP000516424"/>
    </source>
</evidence>
<dbReference type="Proteomes" id="UP000516424">
    <property type="component" value="Chromosome"/>
</dbReference>
<comment type="cofactor">
    <cofactor evidence="7">
        <name>Zn(2+)</name>
        <dbReference type="ChEBI" id="CHEBI:29105"/>
    </cofactor>
    <text evidence="7">Binds 2 Zn(2+) ions per subunit.</text>
</comment>
<evidence type="ECO:0000256" key="8">
    <source>
        <dbReference type="PIRSR" id="PIRSR001235-2"/>
    </source>
</evidence>
<evidence type="ECO:0000259" key="9">
    <source>
        <dbReference type="Pfam" id="PF07687"/>
    </source>
</evidence>
<feature type="binding site" evidence="8">
    <location>
        <position position="295"/>
    </location>
    <ligand>
        <name>allantoate</name>
        <dbReference type="ChEBI" id="CHEBI:17536"/>
    </ligand>
</feature>
<keyword evidence="11" id="KW-1185">Reference proteome</keyword>
<evidence type="ECO:0000256" key="3">
    <source>
        <dbReference type="ARBA" id="ARBA00011738"/>
    </source>
</evidence>
<evidence type="ECO:0000256" key="7">
    <source>
        <dbReference type="PIRSR" id="PIRSR001235-1"/>
    </source>
</evidence>
<protein>
    <submittedName>
        <fullName evidence="10">Zn-dependent hydrolase</fullName>
    </submittedName>
</protein>
<dbReference type="GO" id="GO:0016813">
    <property type="term" value="F:hydrolase activity, acting on carbon-nitrogen (but not peptide) bonds, in linear amidines"/>
    <property type="evidence" value="ECO:0007669"/>
    <property type="project" value="InterPro"/>
</dbReference>
<dbReference type="SUPFAM" id="SSF55031">
    <property type="entry name" value="Bacterial exopeptidase dimerisation domain"/>
    <property type="match status" value="1"/>
</dbReference>
<comment type="cofactor">
    <cofactor evidence="1">
        <name>Mn(2+)</name>
        <dbReference type="ChEBI" id="CHEBI:29035"/>
    </cofactor>
</comment>
<dbReference type="Pfam" id="PF07687">
    <property type="entry name" value="M20_dimer"/>
    <property type="match status" value="1"/>
</dbReference>
<feature type="binding site" evidence="8">
    <location>
        <position position="233"/>
    </location>
    <ligand>
        <name>allantoate</name>
        <dbReference type="ChEBI" id="CHEBI:17536"/>
    </ligand>
</feature>
<feature type="binding site" evidence="7">
    <location>
        <position position="104"/>
    </location>
    <ligand>
        <name>Zn(2+)</name>
        <dbReference type="ChEBI" id="CHEBI:29105"/>
        <label>2</label>
    </ligand>
</feature>
<dbReference type="InterPro" id="IPR036264">
    <property type="entry name" value="Bact_exopeptidase_dim_dom"/>
</dbReference>
<evidence type="ECO:0000256" key="5">
    <source>
        <dbReference type="ARBA" id="ARBA00022801"/>
    </source>
</evidence>
<dbReference type="PIRSF" id="PIRSF001235">
    <property type="entry name" value="Amidase_carbamoylase"/>
    <property type="match status" value="1"/>
</dbReference>
<feature type="binding site" evidence="7">
    <location>
        <position position="403"/>
    </location>
    <ligand>
        <name>Zn(2+)</name>
        <dbReference type="ChEBI" id="CHEBI:29105"/>
        <label>2</label>
    </ligand>
</feature>
<keyword evidence="5 10" id="KW-0378">Hydrolase</keyword>
<gene>
    <name evidence="10" type="primary">amaB2</name>
    <name evidence="10" type="ORF">EMQ_3003</name>
</gene>
<dbReference type="Gene3D" id="3.30.70.360">
    <property type="match status" value="1"/>
</dbReference>
<dbReference type="InterPro" id="IPR010158">
    <property type="entry name" value="Amidase_Cbmase"/>
</dbReference>
<feature type="domain" description="Peptidase M20 dimerisation" evidence="9">
    <location>
        <begin position="233"/>
        <end position="331"/>
    </location>
</feature>